<dbReference type="GO" id="GO:0017004">
    <property type="term" value="P:cytochrome complex assembly"/>
    <property type="evidence" value="ECO:0007669"/>
    <property type="project" value="UniProtKB-KW"/>
</dbReference>
<evidence type="ECO:0000259" key="5">
    <source>
        <dbReference type="PROSITE" id="PS51352"/>
    </source>
</evidence>
<dbReference type="EMBL" id="FUZF01000001">
    <property type="protein sequence ID" value="SKB38525.1"/>
    <property type="molecule type" value="Genomic_DNA"/>
</dbReference>
<dbReference type="InterPro" id="IPR013740">
    <property type="entry name" value="Redoxin"/>
</dbReference>
<dbReference type="PANTHER" id="PTHR42852:SF6">
    <property type="entry name" value="THIOL:DISULFIDE INTERCHANGE PROTEIN DSBE"/>
    <property type="match status" value="1"/>
</dbReference>
<protein>
    <submittedName>
        <fullName evidence="6">Thioredoxin-like</fullName>
    </submittedName>
</protein>
<sequence length="576" mass="64686">MLRRILSTALLGFVVLWVQGQQDLDPQTVQSNLRRLLETKLDAQGQKVDPASVKDKMLLVAFSGDPNDEALTMFRKTIPVVKTKVEGVAVIRVSHLPELTKATREAWQNSLGEYDHKLIQLLDNDNIEKFSAAKAFGVTEYPTSFLFDAQGKLIRKFTGKTLDSVMNIFAETSKLALSGNYQQEMNQLNDAFKQHSDFLSKATIAEKLAMIQVIRLDNPYQIQLKDKMYAELALDYIKANKIADAKGYLTNIDDLSIKFEALCALAQILKEKKQFKAGIEILQAAQDQILELSDAGLVKLDYLLAYSKLVEGYIQLLPLPGNEAAYIKYLQPIFTTAQFFPTDLHTLVNTSDDGVIHVVSPALESLLTYSYVMALCNTGRSAEIAPIWASYIHAEPEIQKRTQEVVGKFPKVKELAGKLSNIQPTGNESNYQILYKIMLRPDFDGKVRGLAGVNSTYILLDFWASWCGPCRASHPFLKEMYATYKDKGLEMVGVAAEHSKDMNMRLFTGKRAVREDGTPWVQLLEEEENKEQYFPYHCSGGSLVKKIIFDKSGKLYGIFEGKDKDGLKAKLAELMP</sequence>
<dbReference type="AlphaFoldDB" id="A0A1T5AUC1"/>
<comment type="subcellular location">
    <subcellularLocation>
        <location evidence="1">Cell envelope</location>
    </subcellularLocation>
</comment>
<dbReference type="InterPro" id="IPR050553">
    <property type="entry name" value="Thioredoxin_ResA/DsbE_sf"/>
</dbReference>
<dbReference type="PROSITE" id="PS51352">
    <property type="entry name" value="THIOREDOXIN_2"/>
    <property type="match status" value="1"/>
</dbReference>
<dbReference type="PROSITE" id="PS00194">
    <property type="entry name" value="THIOREDOXIN_1"/>
    <property type="match status" value="1"/>
</dbReference>
<feature type="domain" description="Thioredoxin" evidence="5">
    <location>
        <begin position="428"/>
        <end position="576"/>
    </location>
</feature>
<proteinExistence type="predicted"/>
<organism evidence="6 7">
    <name type="scientific">Sphingobacterium nematocida</name>
    <dbReference type="NCBI Taxonomy" id="1513896"/>
    <lineage>
        <taxon>Bacteria</taxon>
        <taxon>Pseudomonadati</taxon>
        <taxon>Bacteroidota</taxon>
        <taxon>Sphingobacteriia</taxon>
        <taxon>Sphingobacteriales</taxon>
        <taxon>Sphingobacteriaceae</taxon>
        <taxon>Sphingobacterium</taxon>
    </lineage>
</organism>
<keyword evidence="3" id="KW-1015">Disulfide bond</keyword>
<evidence type="ECO:0000256" key="3">
    <source>
        <dbReference type="ARBA" id="ARBA00023157"/>
    </source>
</evidence>
<dbReference type="GO" id="GO:0030313">
    <property type="term" value="C:cell envelope"/>
    <property type="evidence" value="ECO:0007669"/>
    <property type="project" value="UniProtKB-SubCell"/>
</dbReference>
<keyword evidence="4" id="KW-0676">Redox-active center</keyword>
<gene>
    <name evidence="6" type="ORF">SAMN05660841_00175</name>
</gene>
<evidence type="ECO:0000256" key="2">
    <source>
        <dbReference type="ARBA" id="ARBA00022748"/>
    </source>
</evidence>
<dbReference type="RefSeq" id="WP_079640534.1">
    <property type="nucleotide sequence ID" value="NZ_FUZF01000001.1"/>
</dbReference>
<dbReference type="SUPFAM" id="SSF52833">
    <property type="entry name" value="Thioredoxin-like"/>
    <property type="match status" value="2"/>
</dbReference>
<evidence type="ECO:0000313" key="6">
    <source>
        <dbReference type="EMBL" id="SKB38525.1"/>
    </source>
</evidence>
<keyword evidence="2" id="KW-0201">Cytochrome c-type biogenesis</keyword>
<dbReference type="PANTHER" id="PTHR42852">
    <property type="entry name" value="THIOL:DISULFIDE INTERCHANGE PROTEIN DSBE"/>
    <property type="match status" value="1"/>
</dbReference>
<dbReference type="InterPro" id="IPR017937">
    <property type="entry name" value="Thioredoxin_CS"/>
</dbReference>
<evidence type="ECO:0000313" key="7">
    <source>
        <dbReference type="Proteomes" id="UP000190150"/>
    </source>
</evidence>
<evidence type="ECO:0000256" key="4">
    <source>
        <dbReference type="ARBA" id="ARBA00023284"/>
    </source>
</evidence>
<dbReference type="Pfam" id="PF08534">
    <property type="entry name" value="Redoxin"/>
    <property type="match status" value="1"/>
</dbReference>
<name>A0A1T5AUC1_9SPHI</name>
<keyword evidence="7" id="KW-1185">Reference proteome</keyword>
<dbReference type="InterPro" id="IPR036249">
    <property type="entry name" value="Thioredoxin-like_sf"/>
</dbReference>
<dbReference type="Gene3D" id="3.40.30.10">
    <property type="entry name" value="Glutaredoxin"/>
    <property type="match status" value="2"/>
</dbReference>
<accession>A0A1T5AUC1</accession>
<dbReference type="STRING" id="1513896.SAMN05660841_00175"/>
<evidence type="ECO:0000256" key="1">
    <source>
        <dbReference type="ARBA" id="ARBA00004196"/>
    </source>
</evidence>
<dbReference type="InterPro" id="IPR013766">
    <property type="entry name" value="Thioredoxin_domain"/>
</dbReference>
<dbReference type="CDD" id="cd02966">
    <property type="entry name" value="TlpA_like_family"/>
    <property type="match status" value="2"/>
</dbReference>
<reference evidence="7" key="1">
    <citation type="submission" date="2017-02" db="EMBL/GenBank/DDBJ databases">
        <authorList>
            <person name="Varghese N."/>
            <person name="Submissions S."/>
        </authorList>
    </citation>
    <scope>NUCLEOTIDE SEQUENCE [LARGE SCALE GENOMIC DNA]</scope>
    <source>
        <strain evidence="7">DSM 24091</strain>
    </source>
</reference>
<dbReference type="Proteomes" id="UP000190150">
    <property type="component" value="Unassembled WGS sequence"/>
</dbReference>